<dbReference type="VEuPathDB" id="TrichDB:TVAGG3_0406430"/>
<accession>A2EBE8</accession>
<dbReference type="KEGG" id="tva:4767907"/>
<protein>
    <submittedName>
        <fullName evidence="1">Uncharacterized protein</fullName>
    </submittedName>
</protein>
<dbReference type="EMBL" id="DS113346">
    <property type="protein sequence ID" value="EAY09978.1"/>
    <property type="molecule type" value="Genomic_DNA"/>
</dbReference>
<proteinExistence type="predicted"/>
<dbReference type="RefSeq" id="XP_001322201.1">
    <property type="nucleotide sequence ID" value="XM_001322166.1"/>
</dbReference>
<dbReference type="PROSITE" id="PS51257">
    <property type="entry name" value="PROKAR_LIPOPROTEIN"/>
    <property type="match status" value="1"/>
</dbReference>
<name>A2EBE8_TRIV3</name>
<sequence>MTCKDSCNCAQNAGGCGCCQQQQPATWRNDPIWGGWSTYQGADLTREGTVKIPESKYRQFVAWKEFLEARKRFLDLLRIDVENQMQQRQNFNPQNQFNFQRPPFPPNWGLYPNNFGQFPPGCFQGNPWMQYGYH</sequence>
<organism evidence="1 2">
    <name type="scientific">Trichomonas vaginalis (strain ATCC PRA-98 / G3)</name>
    <dbReference type="NCBI Taxonomy" id="412133"/>
    <lineage>
        <taxon>Eukaryota</taxon>
        <taxon>Metamonada</taxon>
        <taxon>Parabasalia</taxon>
        <taxon>Trichomonadida</taxon>
        <taxon>Trichomonadidae</taxon>
        <taxon>Trichomonas</taxon>
    </lineage>
</organism>
<gene>
    <name evidence="1" type="ORF">TVAG_127870</name>
</gene>
<dbReference type="InParanoid" id="A2EBE8"/>
<dbReference type="AlphaFoldDB" id="A2EBE8"/>
<evidence type="ECO:0000313" key="2">
    <source>
        <dbReference type="Proteomes" id="UP000001542"/>
    </source>
</evidence>
<keyword evidence="2" id="KW-1185">Reference proteome</keyword>
<reference evidence="1" key="2">
    <citation type="journal article" date="2007" name="Science">
        <title>Draft genome sequence of the sexually transmitted pathogen Trichomonas vaginalis.</title>
        <authorList>
            <person name="Carlton J.M."/>
            <person name="Hirt R.P."/>
            <person name="Silva J.C."/>
            <person name="Delcher A.L."/>
            <person name="Schatz M."/>
            <person name="Zhao Q."/>
            <person name="Wortman J.R."/>
            <person name="Bidwell S.L."/>
            <person name="Alsmark U.C.M."/>
            <person name="Besteiro S."/>
            <person name="Sicheritz-Ponten T."/>
            <person name="Noel C.J."/>
            <person name="Dacks J.B."/>
            <person name="Foster P.G."/>
            <person name="Simillion C."/>
            <person name="Van de Peer Y."/>
            <person name="Miranda-Saavedra D."/>
            <person name="Barton G.J."/>
            <person name="Westrop G.D."/>
            <person name="Mueller S."/>
            <person name="Dessi D."/>
            <person name="Fiori P.L."/>
            <person name="Ren Q."/>
            <person name="Paulsen I."/>
            <person name="Zhang H."/>
            <person name="Bastida-Corcuera F.D."/>
            <person name="Simoes-Barbosa A."/>
            <person name="Brown M.T."/>
            <person name="Hayes R.D."/>
            <person name="Mukherjee M."/>
            <person name="Okumura C.Y."/>
            <person name="Schneider R."/>
            <person name="Smith A.J."/>
            <person name="Vanacova S."/>
            <person name="Villalvazo M."/>
            <person name="Haas B.J."/>
            <person name="Pertea M."/>
            <person name="Feldblyum T.V."/>
            <person name="Utterback T.R."/>
            <person name="Shu C.L."/>
            <person name="Osoegawa K."/>
            <person name="de Jong P.J."/>
            <person name="Hrdy I."/>
            <person name="Horvathova L."/>
            <person name="Zubacova Z."/>
            <person name="Dolezal P."/>
            <person name="Malik S.B."/>
            <person name="Logsdon J.M. Jr."/>
            <person name="Henze K."/>
            <person name="Gupta A."/>
            <person name="Wang C.C."/>
            <person name="Dunne R.L."/>
            <person name="Upcroft J.A."/>
            <person name="Upcroft P."/>
            <person name="White O."/>
            <person name="Salzberg S.L."/>
            <person name="Tang P."/>
            <person name="Chiu C.-H."/>
            <person name="Lee Y.-S."/>
            <person name="Embley T.M."/>
            <person name="Coombs G.H."/>
            <person name="Mottram J.C."/>
            <person name="Tachezy J."/>
            <person name="Fraser-Liggett C.M."/>
            <person name="Johnson P.J."/>
        </authorList>
    </citation>
    <scope>NUCLEOTIDE SEQUENCE [LARGE SCALE GENOMIC DNA]</scope>
    <source>
        <strain evidence="1">G3</strain>
    </source>
</reference>
<reference evidence="1" key="1">
    <citation type="submission" date="2006-10" db="EMBL/GenBank/DDBJ databases">
        <authorList>
            <person name="Amadeo P."/>
            <person name="Zhao Q."/>
            <person name="Wortman J."/>
            <person name="Fraser-Liggett C."/>
            <person name="Carlton J."/>
        </authorList>
    </citation>
    <scope>NUCLEOTIDE SEQUENCE</scope>
    <source>
        <strain evidence="1">G3</strain>
    </source>
</reference>
<dbReference type="VEuPathDB" id="TrichDB:TVAG_127870"/>
<evidence type="ECO:0000313" key="1">
    <source>
        <dbReference type="EMBL" id="EAY09978.1"/>
    </source>
</evidence>
<dbReference type="Proteomes" id="UP000001542">
    <property type="component" value="Unassembled WGS sequence"/>
</dbReference>